<comment type="caution">
    <text evidence="1">The sequence shown here is derived from an EMBL/GenBank/DDBJ whole genome shotgun (WGS) entry which is preliminary data.</text>
</comment>
<accession>X7FDB6</accession>
<protein>
    <submittedName>
        <fullName evidence="1">Phasin, PhaP</fullName>
    </submittedName>
</protein>
<keyword evidence="2" id="KW-1185">Reference proteome</keyword>
<proteinExistence type="predicted"/>
<dbReference type="Proteomes" id="UP000023430">
    <property type="component" value="Unassembled WGS sequence"/>
</dbReference>
<reference evidence="1 2" key="1">
    <citation type="submission" date="2014-01" db="EMBL/GenBank/DDBJ databases">
        <title>Roseivivax isoporae LMG 25204 Genome Sequencing.</title>
        <authorList>
            <person name="Lai Q."/>
            <person name="Li G."/>
            <person name="Shao Z."/>
        </authorList>
    </citation>
    <scope>NUCLEOTIDE SEQUENCE [LARGE SCALE GENOMIC DNA]</scope>
    <source>
        <strain evidence="1 2">LMG 25204</strain>
    </source>
</reference>
<organism evidence="1 2">
    <name type="scientific">Roseivivax isoporae LMG 25204</name>
    <dbReference type="NCBI Taxonomy" id="1449351"/>
    <lineage>
        <taxon>Bacteria</taxon>
        <taxon>Pseudomonadati</taxon>
        <taxon>Pseudomonadota</taxon>
        <taxon>Alphaproteobacteria</taxon>
        <taxon>Rhodobacterales</taxon>
        <taxon>Roseobacteraceae</taxon>
        <taxon>Roseivivax</taxon>
    </lineage>
</organism>
<dbReference type="EMBL" id="JAME01000005">
    <property type="protein sequence ID" value="ETX30056.1"/>
    <property type="molecule type" value="Genomic_DNA"/>
</dbReference>
<sequence length="158" mass="16507">MVKQTQNFETMIQDAMNAFPVKADAFENGFKHGAELNETLTNIVVDAAGRSTELSAQWTKQTLADTAELTRAKSDPAAYVEAMSRFATAQTEAASERFMQFAEVAKSAQLATVEALMSAGKTWTDAAEAAPKKAATATKRAASAAAAAPAAAADAASK</sequence>
<gene>
    <name evidence="1" type="ORF">RISW2_17820</name>
</gene>
<dbReference type="eggNOG" id="ENOG502ZQS1">
    <property type="taxonomic scope" value="Bacteria"/>
</dbReference>
<dbReference type="OrthoDB" id="7863861at2"/>
<dbReference type="AlphaFoldDB" id="X7FDB6"/>
<dbReference type="STRING" id="1449351.RISW2_17820"/>
<name>X7FDB6_9RHOB</name>
<evidence type="ECO:0000313" key="1">
    <source>
        <dbReference type="EMBL" id="ETX30056.1"/>
    </source>
</evidence>
<evidence type="ECO:0000313" key="2">
    <source>
        <dbReference type="Proteomes" id="UP000023430"/>
    </source>
</evidence>
<dbReference type="RefSeq" id="WP_043767089.1">
    <property type="nucleotide sequence ID" value="NZ_JAME01000005.1"/>
</dbReference>